<dbReference type="Proteomes" id="UP001281147">
    <property type="component" value="Unassembled WGS sequence"/>
</dbReference>
<keyword evidence="2" id="KW-1185">Reference proteome</keyword>
<organism evidence="1 2">
    <name type="scientific">Vermiconidia calcicola</name>
    <dbReference type="NCBI Taxonomy" id="1690605"/>
    <lineage>
        <taxon>Eukaryota</taxon>
        <taxon>Fungi</taxon>
        <taxon>Dikarya</taxon>
        <taxon>Ascomycota</taxon>
        <taxon>Pezizomycotina</taxon>
        <taxon>Dothideomycetes</taxon>
        <taxon>Dothideomycetidae</taxon>
        <taxon>Mycosphaerellales</taxon>
        <taxon>Extremaceae</taxon>
        <taxon>Vermiconidia</taxon>
    </lineage>
</organism>
<proteinExistence type="predicted"/>
<comment type="caution">
    <text evidence="1">The sequence shown here is derived from an EMBL/GenBank/DDBJ whole genome shotgun (WGS) entry which is preliminary data.</text>
</comment>
<dbReference type="EMBL" id="JAUTXU010000086">
    <property type="protein sequence ID" value="KAK3710208.1"/>
    <property type="molecule type" value="Genomic_DNA"/>
</dbReference>
<name>A0ACC3N4X7_9PEZI</name>
<protein>
    <submittedName>
        <fullName evidence="1">Uncharacterized protein</fullName>
    </submittedName>
</protein>
<evidence type="ECO:0000313" key="1">
    <source>
        <dbReference type="EMBL" id="KAK3710208.1"/>
    </source>
</evidence>
<evidence type="ECO:0000313" key="2">
    <source>
        <dbReference type="Proteomes" id="UP001281147"/>
    </source>
</evidence>
<reference evidence="1" key="1">
    <citation type="submission" date="2023-07" db="EMBL/GenBank/DDBJ databases">
        <title>Black Yeasts Isolated from many extreme environments.</title>
        <authorList>
            <person name="Coleine C."/>
            <person name="Stajich J.E."/>
            <person name="Selbmann L."/>
        </authorList>
    </citation>
    <scope>NUCLEOTIDE SEQUENCE</scope>
    <source>
        <strain evidence="1">CCFEE 5714</strain>
    </source>
</reference>
<sequence length="390" mass="44358">MASLDGDILYLVFNMLDKADLLNASLVCQSWNGSAQEIIDGTLYLTIASAHEERLLRLFRRIRFESPLKRRIHRIVVQEWHHCELERIYSNWPWLDGGYFSVGYRTPHWNFRDTSVLIRKLAQILRLLRLSSFRWAAVQTMPAAIRVALCEQLHCDVEIATNENAVAATWRSYTPFSSQSALAQLWYLPISFLVKLDVLIPAIDYKLLADLGLFVASRTKLRSLKIIACGRRWPGGIENDSDAVRDDPIPQSTHLVRSMAWLSDAVQRMQKKLTLKESELIEFCICNDAGWDLDNAIQGDRLKSLKLSGPRIFQHCTSDLARLETLALGPWDHKGSSTDRCVTHWEAIHVFNIIPRCIGVRTVELVDRPDLLGSIGAGALRPGEGLPDFW</sequence>
<gene>
    <name evidence="1" type="ORF">LTR37_010429</name>
</gene>
<accession>A0ACC3N4X7</accession>